<gene>
    <name evidence="1" type="ORF">CEXT_121011</name>
</gene>
<reference evidence="1 2" key="1">
    <citation type="submission" date="2021-06" db="EMBL/GenBank/DDBJ databases">
        <title>Caerostris extrusa draft genome.</title>
        <authorList>
            <person name="Kono N."/>
            <person name="Arakawa K."/>
        </authorList>
    </citation>
    <scope>NUCLEOTIDE SEQUENCE [LARGE SCALE GENOMIC DNA]</scope>
</reference>
<keyword evidence="2" id="KW-1185">Reference proteome</keyword>
<organism evidence="1 2">
    <name type="scientific">Caerostris extrusa</name>
    <name type="common">Bark spider</name>
    <name type="synonym">Caerostris bankana</name>
    <dbReference type="NCBI Taxonomy" id="172846"/>
    <lineage>
        <taxon>Eukaryota</taxon>
        <taxon>Metazoa</taxon>
        <taxon>Ecdysozoa</taxon>
        <taxon>Arthropoda</taxon>
        <taxon>Chelicerata</taxon>
        <taxon>Arachnida</taxon>
        <taxon>Araneae</taxon>
        <taxon>Araneomorphae</taxon>
        <taxon>Entelegynae</taxon>
        <taxon>Araneoidea</taxon>
        <taxon>Araneidae</taxon>
        <taxon>Caerostris</taxon>
    </lineage>
</organism>
<name>A0AAV4QCX1_CAEEX</name>
<dbReference type="AlphaFoldDB" id="A0AAV4QCX1"/>
<dbReference type="Proteomes" id="UP001054945">
    <property type="component" value="Unassembled WGS sequence"/>
</dbReference>
<evidence type="ECO:0000313" key="2">
    <source>
        <dbReference type="Proteomes" id="UP001054945"/>
    </source>
</evidence>
<accession>A0AAV4QCX1</accession>
<proteinExistence type="predicted"/>
<sequence>MDVVPQRGIKEDNQIFELLIDSGPAILSHNLPRDTVGPAGNSQLHNNYFPFVDQGDEKITNMQWSESCSAGRPL</sequence>
<dbReference type="EMBL" id="BPLR01006025">
    <property type="protein sequence ID" value="GIY06955.1"/>
    <property type="molecule type" value="Genomic_DNA"/>
</dbReference>
<comment type="caution">
    <text evidence="1">The sequence shown here is derived from an EMBL/GenBank/DDBJ whole genome shotgun (WGS) entry which is preliminary data.</text>
</comment>
<evidence type="ECO:0000313" key="1">
    <source>
        <dbReference type="EMBL" id="GIY06955.1"/>
    </source>
</evidence>
<protein>
    <submittedName>
        <fullName evidence="1">Uncharacterized protein</fullName>
    </submittedName>
</protein>